<dbReference type="PANTHER" id="PTHR43461:SF1">
    <property type="entry name" value="TRANSMEMBRANE PROTEIN 256"/>
    <property type="match status" value="1"/>
</dbReference>
<organism evidence="6 7">
    <name type="scientific">Tetrapyrgos nigripes</name>
    <dbReference type="NCBI Taxonomy" id="182062"/>
    <lineage>
        <taxon>Eukaryota</taxon>
        <taxon>Fungi</taxon>
        <taxon>Dikarya</taxon>
        <taxon>Basidiomycota</taxon>
        <taxon>Agaricomycotina</taxon>
        <taxon>Agaricomycetes</taxon>
        <taxon>Agaricomycetidae</taxon>
        <taxon>Agaricales</taxon>
        <taxon>Marasmiineae</taxon>
        <taxon>Marasmiaceae</taxon>
        <taxon>Tetrapyrgos</taxon>
    </lineage>
</organism>
<dbReference type="InterPro" id="IPR006696">
    <property type="entry name" value="DUF423"/>
</dbReference>
<comment type="caution">
    <text evidence="6">The sequence shown here is derived from an EMBL/GenBank/DDBJ whole genome shotgun (WGS) entry which is preliminary data.</text>
</comment>
<evidence type="ECO:0000256" key="5">
    <source>
        <dbReference type="SAM" id="Phobius"/>
    </source>
</evidence>
<evidence type="ECO:0000256" key="4">
    <source>
        <dbReference type="ARBA" id="ARBA00023136"/>
    </source>
</evidence>
<dbReference type="PANTHER" id="PTHR43461">
    <property type="entry name" value="TRANSMEMBRANE PROTEIN 256"/>
    <property type="match status" value="1"/>
</dbReference>
<protein>
    <recommendedName>
        <fullName evidence="8">DUF423-domain-containing protein</fullName>
    </recommendedName>
</protein>
<dbReference type="Pfam" id="PF04241">
    <property type="entry name" value="DUF423"/>
    <property type="match status" value="1"/>
</dbReference>
<evidence type="ECO:0000256" key="3">
    <source>
        <dbReference type="ARBA" id="ARBA00022989"/>
    </source>
</evidence>
<dbReference type="AlphaFoldDB" id="A0A8H5H1X9"/>
<feature type="transmembrane region" description="Helical" evidence="5">
    <location>
        <begin position="102"/>
        <end position="121"/>
    </location>
</feature>
<name>A0A8H5H1X9_9AGAR</name>
<sequence>MSQLPRASMLWRTGAVFVATGMAAGAFGSHGLRNRKDLTRDNMDAFMTASNYAIFNGLGLLAVSLHPRFALHRFAPIAIAAGGAIFSGSIWLLVLKRDTFKFLGPVTPLGGLAMMLGYFSLVL</sequence>
<evidence type="ECO:0000256" key="2">
    <source>
        <dbReference type="ARBA" id="ARBA00022692"/>
    </source>
</evidence>
<gene>
    <name evidence="6" type="ORF">D9758_000179</name>
</gene>
<keyword evidence="2 5" id="KW-0812">Transmembrane</keyword>
<dbReference type="Proteomes" id="UP000559256">
    <property type="component" value="Unassembled WGS sequence"/>
</dbReference>
<reference evidence="6 7" key="1">
    <citation type="journal article" date="2020" name="ISME J.">
        <title>Uncovering the hidden diversity of litter-decomposition mechanisms in mushroom-forming fungi.</title>
        <authorList>
            <person name="Floudas D."/>
            <person name="Bentzer J."/>
            <person name="Ahren D."/>
            <person name="Johansson T."/>
            <person name="Persson P."/>
            <person name="Tunlid A."/>
        </authorList>
    </citation>
    <scope>NUCLEOTIDE SEQUENCE [LARGE SCALE GENOMIC DNA]</scope>
    <source>
        <strain evidence="6 7">CBS 291.85</strain>
    </source>
</reference>
<keyword evidence="4 5" id="KW-0472">Membrane</keyword>
<evidence type="ECO:0000313" key="6">
    <source>
        <dbReference type="EMBL" id="KAF5375115.1"/>
    </source>
</evidence>
<proteinExistence type="predicted"/>
<dbReference type="OrthoDB" id="269173at2759"/>
<comment type="subcellular location">
    <subcellularLocation>
        <location evidence="1">Membrane</location>
        <topology evidence="1">Multi-pass membrane protein</topology>
    </subcellularLocation>
</comment>
<evidence type="ECO:0000256" key="1">
    <source>
        <dbReference type="ARBA" id="ARBA00004141"/>
    </source>
</evidence>
<keyword evidence="7" id="KW-1185">Reference proteome</keyword>
<keyword evidence="3 5" id="KW-1133">Transmembrane helix</keyword>
<evidence type="ECO:0008006" key="8">
    <source>
        <dbReference type="Google" id="ProtNLM"/>
    </source>
</evidence>
<feature type="transmembrane region" description="Helical" evidence="5">
    <location>
        <begin position="77"/>
        <end position="95"/>
    </location>
</feature>
<evidence type="ECO:0000313" key="7">
    <source>
        <dbReference type="Proteomes" id="UP000559256"/>
    </source>
</evidence>
<feature type="transmembrane region" description="Helical" evidence="5">
    <location>
        <begin position="44"/>
        <end position="65"/>
    </location>
</feature>
<dbReference type="GO" id="GO:0016020">
    <property type="term" value="C:membrane"/>
    <property type="evidence" value="ECO:0007669"/>
    <property type="project" value="UniProtKB-SubCell"/>
</dbReference>
<dbReference type="EMBL" id="JAACJM010000001">
    <property type="protein sequence ID" value="KAF5375115.1"/>
    <property type="molecule type" value="Genomic_DNA"/>
</dbReference>
<accession>A0A8H5H1X9</accession>
<feature type="transmembrane region" description="Helical" evidence="5">
    <location>
        <begin position="12"/>
        <end position="32"/>
    </location>
</feature>